<sequence length="54" mass="6102">MATVDHAASLVIGRKARFDPAPDLSIPNVYFKFATYDMLKTRIKDPRLLTGNHK</sequence>
<evidence type="ECO:0000313" key="1">
    <source>
        <dbReference type="EMBL" id="KAL3615999.1"/>
    </source>
</evidence>
<proteinExistence type="predicted"/>
<keyword evidence="2" id="KW-1185">Reference proteome</keyword>
<dbReference type="EMBL" id="JAVIJP010000099">
    <property type="protein sequence ID" value="KAL3615999.1"/>
    <property type="molecule type" value="Genomic_DNA"/>
</dbReference>
<accession>A0ABD3BFG4</accession>
<reference evidence="2" key="1">
    <citation type="journal article" date="2024" name="IScience">
        <title>Strigolactones Initiate the Formation of Haustorium-like Structures in Castilleja.</title>
        <authorList>
            <person name="Buerger M."/>
            <person name="Peterson D."/>
            <person name="Chory J."/>
        </authorList>
    </citation>
    <scope>NUCLEOTIDE SEQUENCE [LARGE SCALE GENOMIC DNA]</scope>
</reference>
<name>A0ABD3BFG4_9LAMI</name>
<dbReference type="AlphaFoldDB" id="A0ABD3BFG4"/>
<protein>
    <submittedName>
        <fullName evidence="1">Uncharacterized protein</fullName>
    </submittedName>
</protein>
<organism evidence="1 2">
    <name type="scientific">Castilleja foliolosa</name>
    <dbReference type="NCBI Taxonomy" id="1961234"/>
    <lineage>
        <taxon>Eukaryota</taxon>
        <taxon>Viridiplantae</taxon>
        <taxon>Streptophyta</taxon>
        <taxon>Embryophyta</taxon>
        <taxon>Tracheophyta</taxon>
        <taxon>Spermatophyta</taxon>
        <taxon>Magnoliopsida</taxon>
        <taxon>eudicotyledons</taxon>
        <taxon>Gunneridae</taxon>
        <taxon>Pentapetalae</taxon>
        <taxon>asterids</taxon>
        <taxon>lamiids</taxon>
        <taxon>Lamiales</taxon>
        <taxon>Orobanchaceae</taxon>
        <taxon>Pedicularideae</taxon>
        <taxon>Castillejinae</taxon>
        <taxon>Castilleja</taxon>
    </lineage>
</organism>
<evidence type="ECO:0000313" key="2">
    <source>
        <dbReference type="Proteomes" id="UP001632038"/>
    </source>
</evidence>
<gene>
    <name evidence="1" type="ORF">CASFOL_040293</name>
</gene>
<dbReference type="Proteomes" id="UP001632038">
    <property type="component" value="Unassembled WGS sequence"/>
</dbReference>
<comment type="caution">
    <text evidence="1">The sequence shown here is derived from an EMBL/GenBank/DDBJ whole genome shotgun (WGS) entry which is preliminary data.</text>
</comment>